<gene>
    <name evidence="3" type="ORF">ATO12_25135</name>
</gene>
<evidence type="ECO:0000313" key="4">
    <source>
        <dbReference type="Proteomes" id="UP000023541"/>
    </source>
</evidence>
<keyword evidence="1" id="KW-0175">Coiled coil</keyword>
<feature type="transmembrane region" description="Helical" evidence="2">
    <location>
        <begin position="20"/>
        <end position="40"/>
    </location>
</feature>
<evidence type="ECO:0000256" key="2">
    <source>
        <dbReference type="SAM" id="Phobius"/>
    </source>
</evidence>
<dbReference type="RefSeq" id="WP_051575984.1">
    <property type="nucleotide sequence ID" value="NZ_AQRA01000009.1"/>
</dbReference>
<name>A0A023BQF2_9FLAO</name>
<dbReference type="AlphaFoldDB" id="A0A023BQF2"/>
<keyword evidence="2" id="KW-1133">Transmembrane helix</keyword>
<evidence type="ECO:0000256" key="1">
    <source>
        <dbReference type="SAM" id="Coils"/>
    </source>
</evidence>
<dbReference type="STRING" id="1317122.ATO12_25135"/>
<keyword evidence="2" id="KW-0472">Membrane</keyword>
<comment type="caution">
    <text evidence="3">The sequence shown here is derived from an EMBL/GenBank/DDBJ whole genome shotgun (WGS) entry which is preliminary data.</text>
</comment>
<dbReference type="Proteomes" id="UP000023541">
    <property type="component" value="Unassembled WGS sequence"/>
</dbReference>
<keyword evidence="2" id="KW-0812">Transmembrane</keyword>
<sequence length="846" mass="96744">MDTPLKKDNVVGFLLGKYCYLVPKILCFAFLFCFSTIAFGQDLGQIGKAKLFKLTGGVAANAIFYDGQSSREPFTYFLTGNVNLNISGIYNIPFSFSYSNQKFQSSNPFSFNRLSIHPSYKWVTTHIGDVNMTFSPYTLSGHQFTGLGVDLTPEGPFKISAMYGRLLKESEYNPDDPQSQPAYKRIGYGIKASYDFEKFSIGAIFFKASDDKNSIEKPVPIEYELQPKDNVVVSLEGKVKLFGKGEIHAEVASSAITEDINAKGEEGTPFVLSALIDNNITTQHYKAYNANFSYPVGQGAVGIGYEYIDPEYKTLGAYFFNNDLENITLNATQNVFENKVNIAFNAGLQRDDLDNKKSTQLQRVVSAVTIGYTPSEKLNITGGYSNFQSYTNIKNQFDYINEVSQTDNLDTLDFQQISQNANLNVNYLLKDTEDQKQNINVGLSFQNATNKQGGQTVENGDSNFYNGNASYTLGYPNTDLNISAAVNVSYNTIGVDNSLTYGPTLSATKKYFDKKLRTTASASYNQSNSNGEKQGEVINIRMGGNYTYLKRHNFNLNILTQFRNAATSGRDFTVTFGYNYTFGKFNPQIKLPKRKRKQKAAKLKRRRKSRGQEILDFRYRDSLYHGTMDEIDILLENVQNHPHFNHIPEYKKEELTMLRLVVADVRKAKEYKPEAINFLKELYKYEDFLAGYNQLVFEILIELRKDMLRLDYAFEKAFVRAKIAVDNHSMHKRTEEQRQKSSQELKNRYKELQQNSETALARLIGHRWTLPIIKNYNTIEKVEHPDAFLKEVMEQEKDNIFRMVDKEEGDQKIKLYMITQIIDFYLKKSLNYTDPDKFDLKYIEKN</sequence>
<dbReference type="SUPFAM" id="SSF56935">
    <property type="entry name" value="Porins"/>
    <property type="match status" value="1"/>
</dbReference>
<protein>
    <submittedName>
        <fullName evidence="3">Uncharacterized protein</fullName>
    </submittedName>
</protein>
<accession>A0A023BQF2</accession>
<proteinExistence type="predicted"/>
<evidence type="ECO:0000313" key="3">
    <source>
        <dbReference type="EMBL" id="EZH72221.1"/>
    </source>
</evidence>
<keyword evidence="4" id="KW-1185">Reference proteome</keyword>
<dbReference type="OrthoDB" id="1091532at2"/>
<reference evidence="3 4" key="1">
    <citation type="submission" date="2014-04" db="EMBL/GenBank/DDBJ databases">
        <title>Aquimarina sp. 22II-S11-z7 Genome Sequencing.</title>
        <authorList>
            <person name="Lai Q."/>
        </authorList>
    </citation>
    <scope>NUCLEOTIDE SEQUENCE [LARGE SCALE GENOMIC DNA]</scope>
    <source>
        <strain evidence="3 4">22II-S11-z7</strain>
    </source>
</reference>
<organism evidence="3 4">
    <name type="scientific">Aquimarina atlantica</name>
    <dbReference type="NCBI Taxonomy" id="1317122"/>
    <lineage>
        <taxon>Bacteria</taxon>
        <taxon>Pseudomonadati</taxon>
        <taxon>Bacteroidota</taxon>
        <taxon>Flavobacteriia</taxon>
        <taxon>Flavobacteriales</taxon>
        <taxon>Flavobacteriaceae</taxon>
        <taxon>Aquimarina</taxon>
    </lineage>
</organism>
<dbReference type="eggNOG" id="COG3188">
    <property type="taxonomic scope" value="Bacteria"/>
</dbReference>
<feature type="coiled-coil region" evidence="1">
    <location>
        <begin position="735"/>
        <end position="762"/>
    </location>
</feature>
<dbReference type="EMBL" id="AQRA01000009">
    <property type="protein sequence ID" value="EZH72221.1"/>
    <property type="molecule type" value="Genomic_DNA"/>
</dbReference>